<proteinExistence type="predicted"/>
<accession>W1PQZ2</accession>
<reference evidence="2" key="1">
    <citation type="journal article" date="2013" name="Science">
        <title>The Amborella genome and the evolution of flowering plants.</title>
        <authorList>
            <consortium name="Amborella Genome Project"/>
        </authorList>
    </citation>
    <scope>NUCLEOTIDE SEQUENCE [LARGE SCALE GENOMIC DNA]</scope>
</reference>
<protein>
    <submittedName>
        <fullName evidence="1">Uncharacterized protein</fullName>
    </submittedName>
</protein>
<evidence type="ECO:0000313" key="1">
    <source>
        <dbReference type="EMBL" id="ERN10483.1"/>
    </source>
</evidence>
<dbReference type="HOGENOM" id="CLU_1457995_0_0_1"/>
<dbReference type="EMBL" id="KI392832">
    <property type="protein sequence ID" value="ERN10483.1"/>
    <property type="molecule type" value="Genomic_DNA"/>
</dbReference>
<evidence type="ECO:0000313" key="2">
    <source>
        <dbReference type="Proteomes" id="UP000017836"/>
    </source>
</evidence>
<feature type="non-terminal residue" evidence="1">
    <location>
        <position position="187"/>
    </location>
</feature>
<sequence length="187" mass="20300">MDLRLPFGPRAPTFPWVFGIRRQWVDTWCHVDFTLYLEVALGLIDGLELSPPSTRFGSLPPASSSFSPPLPPPLAPLPSLASVSPPPKLPSSEHPSTLKVGLSLIPHPCSSTSFSSRSPYPPSCKAPPDHPFTTEGPFLTCSPHSTLPFPVPLSFTLHSPPIPHSSPLFDLPPCILHRLSFRLHGPL</sequence>
<organism evidence="1 2">
    <name type="scientific">Amborella trichopoda</name>
    <dbReference type="NCBI Taxonomy" id="13333"/>
    <lineage>
        <taxon>Eukaryota</taxon>
        <taxon>Viridiplantae</taxon>
        <taxon>Streptophyta</taxon>
        <taxon>Embryophyta</taxon>
        <taxon>Tracheophyta</taxon>
        <taxon>Spermatophyta</taxon>
        <taxon>Magnoliopsida</taxon>
        <taxon>Amborellales</taxon>
        <taxon>Amborellaceae</taxon>
        <taxon>Amborella</taxon>
    </lineage>
</organism>
<dbReference type="Proteomes" id="UP000017836">
    <property type="component" value="Unassembled WGS sequence"/>
</dbReference>
<keyword evidence="2" id="KW-1185">Reference proteome</keyword>
<gene>
    <name evidence="1" type="ORF">AMTR_s00161p00052060</name>
</gene>
<dbReference type="AlphaFoldDB" id="W1PQZ2"/>
<name>W1PQZ2_AMBTC</name>